<dbReference type="EMBL" id="BLXT01005595">
    <property type="protein sequence ID" value="GFO24203.1"/>
    <property type="molecule type" value="Genomic_DNA"/>
</dbReference>
<comment type="caution">
    <text evidence="1">The sequence shown here is derived from an EMBL/GenBank/DDBJ whole genome shotgun (WGS) entry which is preliminary data.</text>
</comment>
<proteinExistence type="predicted"/>
<dbReference type="Proteomes" id="UP000735302">
    <property type="component" value="Unassembled WGS sequence"/>
</dbReference>
<accession>A0AAV4BX30</accession>
<dbReference type="AlphaFoldDB" id="A0AAV4BX30"/>
<organism evidence="1 2">
    <name type="scientific">Plakobranchus ocellatus</name>
    <dbReference type="NCBI Taxonomy" id="259542"/>
    <lineage>
        <taxon>Eukaryota</taxon>
        <taxon>Metazoa</taxon>
        <taxon>Spiralia</taxon>
        <taxon>Lophotrochozoa</taxon>
        <taxon>Mollusca</taxon>
        <taxon>Gastropoda</taxon>
        <taxon>Heterobranchia</taxon>
        <taxon>Euthyneura</taxon>
        <taxon>Panpulmonata</taxon>
        <taxon>Sacoglossa</taxon>
        <taxon>Placobranchoidea</taxon>
        <taxon>Plakobranchidae</taxon>
        <taxon>Plakobranchus</taxon>
    </lineage>
</organism>
<protein>
    <submittedName>
        <fullName evidence="1">Uncharacterized protein</fullName>
    </submittedName>
</protein>
<reference evidence="1 2" key="1">
    <citation type="journal article" date="2021" name="Elife">
        <title>Chloroplast acquisition without the gene transfer in kleptoplastic sea slugs, Plakobranchus ocellatus.</title>
        <authorList>
            <person name="Maeda T."/>
            <person name="Takahashi S."/>
            <person name="Yoshida T."/>
            <person name="Shimamura S."/>
            <person name="Takaki Y."/>
            <person name="Nagai Y."/>
            <person name="Toyoda A."/>
            <person name="Suzuki Y."/>
            <person name="Arimoto A."/>
            <person name="Ishii H."/>
            <person name="Satoh N."/>
            <person name="Nishiyama T."/>
            <person name="Hasebe M."/>
            <person name="Maruyama T."/>
            <person name="Minagawa J."/>
            <person name="Obokata J."/>
            <person name="Shigenobu S."/>
        </authorList>
    </citation>
    <scope>NUCLEOTIDE SEQUENCE [LARGE SCALE GENOMIC DNA]</scope>
</reference>
<evidence type="ECO:0000313" key="2">
    <source>
        <dbReference type="Proteomes" id="UP000735302"/>
    </source>
</evidence>
<sequence length="113" mass="12448">MSDIWPDSVLVKLLVPNILSDLIRVATILEQLMCVLIALDLGMAGKIVSSCKTSLLKLFWRRVFYLIIAMQLSPVSTKMVLCPLSQPEFLAGLVPSLGIEVAIQLQSKRTCSC</sequence>
<gene>
    <name evidence="1" type="ORF">PoB_005070800</name>
</gene>
<name>A0AAV4BX30_9GAST</name>
<evidence type="ECO:0000313" key="1">
    <source>
        <dbReference type="EMBL" id="GFO24203.1"/>
    </source>
</evidence>
<keyword evidence="2" id="KW-1185">Reference proteome</keyword>